<dbReference type="EMBL" id="BMES01000002">
    <property type="protein sequence ID" value="GGH20365.1"/>
    <property type="molecule type" value="Genomic_DNA"/>
</dbReference>
<evidence type="ECO:0000256" key="2">
    <source>
        <dbReference type="ARBA" id="ARBA00005695"/>
    </source>
</evidence>
<keyword evidence="7" id="KW-1185">Reference proteome</keyword>
<feature type="chain" id="PRO_5037839128" evidence="4">
    <location>
        <begin position="25"/>
        <end position="502"/>
    </location>
</feature>
<comment type="subcellular location">
    <subcellularLocation>
        <location evidence="1">Periplasm</location>
    </subcellularLocation>
</comment>
<feature type="signal peptide" evidence="4">
    <location>
        <begin position="1"/>
        <end position="24"/>
    </location>
</feature>
<evidence type="ECO:0000256" key="1">
    <source>
        <dbReference type="ARBA" id="ARBA00004418"/>
    </source>
</evidence>
<evidence type="ECO:0000313" key="6">
    <source>
        <dbReference type="EMBL" id="GGH20365.1"/>
    </source>
</evidence>
<accession>A0A917I8A7</accession>
<evidence type="ECO:0000256" key="4">
    <source>
        <dbReference type="SAM" id="SignalP"/>
    </source>
</evidence>
<gene>
    <name evidence="6" type="ORF">GCM10007036_23870</name>
</gene>
<dbReference type="Gene3D" id="3.10.105.10">
    <property type="entry name" value="Dipeptide-binding Protein, Domain 3"/>
    <property type="match status" value="1"/>
</dbReference>
<organism evidence="6 7">
    <name type="scientific">Alsobacter metallidurans</name>
    <dbReference type="NCBI Taxonomy" id="340221"/>
    <lineage>
        <taxon>Bacteria</taxon>
        <taxon>Pseudomonadati</taxon>
        <taxon>Pseudomonadota</taxon>
        <taxon>Alphaproteobacteria</taxon>
        <taxon>Hyphomicrobiales</taxon>
        <taxon>Alsobacteraceae</taxon>
        <taxon>Alsobacter</taxon>
    </lineage>
</organism>
<proteinExistence type="inferred from homology"/>
<name>A0A917I8A7_9HYPH</name>
<dbReference type="Proteomes" id="UP000603912">
    <property type="component" value="Unassembled WGS sequence"/>
</dbReference>
<reference evidence="6" key="2">
    <citation type="submission" date="2020-09" db="EMBL/GenBank/DDBJ databases">
        <authorList>
            <person name="Sun Q."/>
            <person name="Zhou Y."/>
        </authorList>
    </citation>
    <scope>NUCLEOTIDE SEQUENCE</scope>
    <source>
        <strain evidence="6">CGMCC 1.12214</strain>
    </source>
</reference>
<dbReference type="InterPro" id="IPR030678">
    <property type="entry name" value="Peptide/Ni-bd"/>
</dbReference>
<comment type="caution">
    <text evidence="6">The sequence shown here is derived from an EMBL/GenBank/DDBJ whole genome shotgun (WGS) entry which is preliminary data.</text>
</comment>
<dbReference type="CDD" id="cd08511">
    <property type="entry name" value="PBP2_NikA_DppA_OppA_like_5"/>
    <property type="match status" value="1"/>
</dbReference>
<dbReference type="AlphaFoldDB" id="A0A917I8A7"/>
<keyword evidence="3 4" id="KW-0732">Signal</keyword>
<dbReference type="InterPro" id="IPR039424">
    <property type="entry name" value="SBP_5"/>
</dbReference>
<dbReference type="GO" id="GO:0043190">
    <property type="term" value="C:ATP-binding cassette (ABC) transporter complex"/>
    <property type="evidence" value="ECO:0007669"/>
    <property type="project" value="InterPro"/>
</dbReference>
<dbReference type="RefSeq" id="WP_188517996.1">
    <property type="nucleotide sequence ID" value="NZ_BMES01000002.1"/>
</dbReference>
<dbReference type="Gene3D" id="3.90.76.10">
    <property type="entry name" value="Dipeptide-binding Protein, Domain 1"/>
    <property type="match status" value="1"/>
</dbReference>
<dbReference type="PANTHER" id="PTHR30290">
    <property type="entry name" value="PERIPLASMIC BINDING COMPONENT OF ABC TRANSPORTER"/>
    <property type="match status" value="1"/>
</dbReference>
<dbReference type="PANTHER" id="PTHR30290:SF38">
    <property type="entry name" value="D,D-DIPEPTIDE-BINDING PERIPLASMIC PROTEIN DDPA-RELATED"/>
    <property type="match status" value="1"/>
</dbReference>
<evidence type="ECO:0000256" key="3">
    <source>
        <dbReference type="ARBA" id="ARBA00022729"/>
    </source>
</evidence>
<dbReference type="InterPro" id="IPR023765">
    <property type="entry name" value="SBP_5_CS"/>
</dbReference>
<dbReference type="GO" id="GO:0015833">
    <property type="term" value="P:peptide transport"/>
    <property type="evidence" value="ECO:0007669"/>
    <property type="project" value="TreeGrafter"/>
</dbReference>
<dbReference type="GO" id="GO:0030288">
    <property type="term" value="C:outer membrane-bounded periplasmic space"/>
    <property type="evidence" value="ECO:0007669"/>
    <property type="project" value="UniProtKB-ARBA"/>
</dbReference>
<dbReference type="Gene3D" id="3.40.190.10">
    <property type="entry name" value="Periplasmic binding protein-like II"/>
    <property type="match status" value="1"/>
</dbReference>
<feature type="domain" description="Solute-binding protein family 5" evidence="5">
    <location>
        <begin position="68"/>
        <end position="423"/>
    </location>
</feature>
<evidence type="ECO:0000313" key="7">
    <source>
        <dbReference type="Proteomes" id="UP000603912"/>
    </source>
</evidence>
<dbReference type="PIRSF" id="PIRSF002741">
    <property type="entry name" value="MppA"/>
    <property type="match status" value="1"/>
</dbReference>
<dbReference type="InterPro" id="IPR000914">
    <property type="entry name" value="SBP_5_dom"/>
</dbReference>
<dbReference type="GO" id="GO:1904680">
    <property type="term" value="F:peptide transmembrane transporter activity"/>
    <property type="evidence" value="ECO:0007669"/>
    <property type="project" value="TreeGrafter"/>
</dbReference>
<protein>
    <submittedName>
        <fullName evidence="6">ABC transporter substrate-binding protein</fullName>
    </submittedName>
</protein>
<sequence>MRLRRSLFAALAVAPLLALSSAHATTLRVGIQDDPDALDPATSGTYIGRFVFAAMCDKLVDIGQDLSIVPQLAEKWTFADDQKSVVFTLRKGVSFQDGTPFDAAAVKFNIDRMQTMKDSRRKAELAAVASVDVLAPDQVRLNLKEPFAPLLSVLSDRAGMMVSPVAGAKEDFSANPVCVGPYKFVERKSRDLIRLQKDASYWDAARYGYDEVLYSYIPDSTVRLARVRAGDLDIAERIAPTDLKTVRDDKNLKLHSAPGLAVSHLMVKVGEPEKANSPLQKDARLRRAFELSIDRNVINRVAFNGEYTADNQMIPPSDPFYPKSHPAPARDVAAAKKLMAEVGATTVPVEITFENALTDARVAQIVQSMAKEAGFDVKLLPLETATAIQRYLAGNFEMYIGNWSGRADPDPTLYAFFACNGGQNFNKYCNKDLEGVLNAARAEGDIAKRKQLYDKATGIYLADLPTIPIYHPNWFFAARAKVDGVVVYPDGLLRLKGVKPAS</sequence>
<dbReference type="Pfam" id="PF00496">
    <property type="entry name" value="SBP_bac_5"/>
    <property type="match status" value="1"/>
</dbReference>
<dbReference type="PROSITE" id="PS01040">
    <property type="entry name" value="SBP_BACTERIAL_5"/>
    <property type="match status" value="1"/>
</dbReference>
<dbReference type="SUPFAM" id="SSF53850">
    <property type="entry name" value="Periplasmic binding protein-like II"/>
    <property type="match status" value="1"/>
</dbReference>
<reference evidence="6" key="1">
    <citation type="journal article" date="2014" name="Int. J. Syst. Evol. Microbiol.">
        <title>Complete genome sequence of Corynebacterium casei LMG S-19264T (=DSM 44701T), isolated from a smear-ripened cheese.</title>
        <authorList>
            <consortium name="US DOE Joint Genome Institute (JGI-PGF)"/>
            <person name="Walter F."/>
            <person name="Albersmeier A."/>
            <person name="Kalinowski J."/>
            <person name="Ruckert C."/>
        </authorList>
    </citation>
    <scope>NUCLEOTIDE SEQUENCE</scope>
    <source>
        <strain evidence="6">CGMCC 1.12214</strain>
    </source>
</reference>
<evidence type="ECO:0000259" key="5">
    <source>
        <dbReference type="Pfam" id="PF00496"/>
    </source>
</evidence>
<comment type="similarity">
    <text evidence="2">Belongs to the bacterial solute-binding protein 5 family.</text>
</comment>